<dbReference type="EMBL" id="FRBI01000002">
    <property type="protein sequence ID" value="SHL08560.1"/>
    <property type="molecule type" value="Genomic_DNA"/>
</dbReference>
<gene>
    <name evidence="2" type="ORF">SAMN05216499_102503</name>
</gene>
<dbReference type="RefSeq" id="WP_143172470.1">
    <property type="nucleotide sequence ID" value="NZ_FRBI01000002.1"/>
</dbReference>
<accession>A0A1M6XRD5</accession>
<organism evidence="2 3">
    <name type="scientific">Actinacidiphila paucisporea</name>
    <dbReference type="NCBI Taxonomy" id="310782"/>
    <lineage>
        <taxon>Bacteria</taxon>
        <taxon>Bacillati</taxon>
        <taxon>Actinomycetota</taxon>
        <taxon>Actinomycetes</taxon>
        <taxon>Kitasatosporales</taxon>
        <taxon>Streptomycetaceae</taxon>
        <taxon>Actinacidiphila</taxon>
    </lineage>
</organism>
<feature type="region of interest" description="Disordered" evidence="1">
    <location>
        <begin position="1"/>
        <end position="47"/>
    </location>
</feature>
<dbReference type="AlphaFoldDB" id="A0A1M6XRD5"/>
<evidence type="ECO:0000313" key="2">
    <source>
        <dbReference type="EMBL" id="SHL08560.1"/>
    </source>
</evidence>
<evidence type="ECO:0000313" key="3">
    <source>
        <dbReference type="Proteomes" id="UP000184111"/>
    </source>
</evidence>
<keyword evidence="3" id="KW-1185">Reference proteome</keyword>
<protein>
    <submittedName>
        <fullName evidence="2">Uncharacterized protein</fullName>
    </submittedName>
</protein>
<evidence type="ECO:0000256" key="1">
    <source>
        <dbReference type="SAM" id="MobiDB-lite"/>
    </source>
</evidence>
<name>A0A1M6XRD5_9ACTN</name>
<dbReference type="OrthoDB" id="4964763at2"/>
<dbReference type="Proteomes" id="UP000184111">
    <property type="component" value="Unassembled WGS sequence"/>
</dbReference>
<dbReference type="Gene3D" id="1.10.357.10">
    <property type="entry name" value="Tetracycline Repressor, domain 2"/>
    <property type="match status" value="1"/>
</dbReference>
<proteinExistence type="predicted"/>
<feature type="compositionally biased region" description="Basic and acidic residues" evidence="1">
    <location>
        <begin position="1"/>
        <end position="15"/>
    </location>
</feature>
<sequence length="326" mass="35851">MDGTDGMRGKGRTDGTGDGYGADDAYGTDRVGAPDGPRGLRGKRDLPFPYDQDLSGVLRNLNRRTRWGRDRLANDRVTSALLAAGMRLLVRHLGPGGRQRVSSERLLLGSLSQRMVAEEFAGNPAPFTRYGNGVSMLRDRWSRHADYVTDLITFAVWRENYRPQYRKQRADNIKRLVHGPDFVQAVHDIAYRHTVEGVGLPSVRLGLALMTAAEGDEEVTRIISAVYEDYLGSWKKLYETVLRERHLRLRRGLTLDDLANALSAATDGMTLRAIGDPAAGVVDHGERRSLMGTVALAVIHAFLEPDDDAGGLTLEQAVAARFGSPA</sequence>
<reference evidence="2 3" key="1">
    <citation type="submission" date="2016-11" db="EMBL/GenBank/DDBJ databases">
        <authorList>
            <person name="Jaros S."/>
            <person name="Januszkiewicz K."/>
            <person name="Wedrychowicz H."/>
        </authorList>
    </citation>
    <scope>NUCLEOTIDE SEQUENCE [LARGE SCALE GENOMIC DNA]</scope>
    <source>
        <strain evidence="2 3">CGMCC 4.2025</strain>
    </source>
</reference>